<dbReference type="RefSeq" id="WP_154425442.1">
    <property type="nucleotide sequence ID" value="NZ_VUNN01000011.1"/>
</dbReference>
<sequence length="94" mass="10880">MLHLAYYYAKSFYSLINELPAGKGYADVAFIPYKQNIPAIIIELKKDDTVDISMNQIKERKYPEALVKYKDNLLLVAVSYNSKTKEHFCKIEKA</sequence>
<accession>A0A7X2TQG8</accession>
<dbReference type="Pfam" id="PF08011">
    <property type="entry name" value="PDDEXK_9"/>
    <property type="match status" value="1"/>
</dbReference>
<proteinExistence type="predicted"/>
<dbReference type="InterPro" id="IPR012547">
    <property type="entry name" value="PDDEXK_9"/>
</dbReference>
<organism evidence="1 2">
    <name type="scientific">Bullifex porci</name>
    <dbReference type="NCBI Taxonomy" id="2606638"/>
    <lineage>
        <taxon>Bacteria</taxon>
        <taxon>Pseudomonadati</taxon>
        <taxon>Spirochaetota</taxon>
        <taxon>Spirochaetia</taxon>
        <taxon>Spirochaetales</taxon>
        <taxon>Spirochaetaceae</taxon>
        <taxon>Bullifex</taxon>
    </lineage>
</organism>
<name>A0A7X2TQG8_9SPIO</name>
<evidence type="ECO:0008006" key="3">
    <source>
        <dbReference type="Google" id="ProtNLM"/>
    </source>
</evidence>
<gene>
    <name evidence="1" type="ORF">FYJ80_06700</name>
</gene>
<dbReference type="Proteomes" id="UP000460549">
    <property type="component" value="Unassembled WGS sequence"/>
</dbReference>
<evidence type="ECO:0000313" key="1">
    <source>
        <dbReference type="EMBL" id="MSU06471.1"/>
    </source>
</evidence>
<evidence type="ECO:0000313" key="2">
    <source>
        <dbReference type="Proteomes" id="UP000460549"/>
    </source>
</evidence>
<keyword evidence="2" id="KW-1185">Reference proteome</keyword>
<dbReference type="EMBL" id="VUNN01000011">
    <property type="protein sequence ID" value="MSU06471.1"/>
    <property type="molecule type" value="Genomic_DNA"/>
</dbReference>
<dbReference type="AlphaFoldDB" id="A0A7X2TQG8"/>
<comment type="caution">
    <text evidence="1">The sequence shown here is derived from an EMBL/GenBank/DDBJ whole genome shotgun (WGS) entry which is preliminary data.</text>
</comment>
<reference evidence="1 2" key="1">
    <citation type="submission" date="2019-08" db="EMBL/GenBank/DDBJ databases">
        <title>In-depth cultivation of the pig gut microbiome towards novel bacterial diversity and tailored functional studies.</title>
        <authorList>
            <person name="Wylensek D."/>
            <person name="Hitch T.C.A."/>
            <person name="Clavel T."/>
        </authorList>
    </citation>
    <scope>NUCLEOTIDE SEQUENCE [LARGE SCALE GENOMIC DNA]</scope>
    <source>
        <strain evidence="1 2">NM-380-WT-3C1</strain>
    </source>
</reference>
<protein>
    <recommendedName>
        <fullName evidence="3">PD-(D/E)XK nuclease superfamily protein</fullName>
    </recommendedName>
</protein>